<gene>
    <name evidence="5" type="ORF">M427DRAFT_435160</name>
</gene>
<proteinExistence type="predicted"/>
<feature type="compositionally biased region" description="Low complexity" evidence="3">
    <location>
        <begin position="242"/>
        <end position="253"/>
    </location>
</feature>
<feature type="domain" description="SH3" evidence="4">
    <location>
        <begin position="140"/>
        <end position="201"/>
    </location>
</feature>
<dbReference type="Gene3D" id="2.30.30.40">
    <property type="entry name" value="SH3 Domains"/>
    <property type="match status" value="1"/>
</dbReference>
<name>A0A139A4V9_GONPJ</name>
<keyword evidence="6" id="KW-1185">Reference proteome</keyword>
<evidence type="ECO:0000313" key="6">
    <source>
        <dbReference type="Proteomes" id="UP000070544"/>
    </source>
</evidence>
<dbReference type="EMBL" id="KQ965800">
    <property type="protein sequence ID" value="KXS11535.1"/>
    <property type="molecule type" value="Genomic_DNA"/>
</dbReference>
<dbReference type="Pfam" id="PF00018">
    <property type="entry name" value="SH3_1"/>
    <property type="match status" value="1"/>
</dbReference>
<reference evidence="5 6" key="1">
    <citation type="journal article" date="2015" name="Genome Biol. Evol.">
        <title>Phylogenomic analyses indicate that early fungi evolved digesting cell walls of algal ancestors of land plants.</title>
        <authorList>
            <person name="Chang Y."/>
            <person name="Wang S."/>
            <person name="Sekimoto S."/>
            <person name="Aerts A.L."/>
            <person name="Choi C."/>
            <person name="Clum A."/>
            <person name="LaButti K.M."/>
            <person name="Lindquist E.A."/>
            <person name="Yee Ngan C."/>
            <person name="Ohm R.A."/>
            <person name="Salamov A.A."/>
            <person name="Grigoriev I.V."/>
            <person name="Spatafora J.W."/>
            <person name="Berbee M.L."/>
        </authorList>
    </citation>
    <scope>NUCLEOTIDE SEQUENCE [LARGE SCALE GENOMIC DNA]</scope>
    <source>
        <strain evidence="5 6">JEL478</strain>
    </source>
</reference>
<feature type="region of interest" description="Disordered" evidence="3">
    <location>
        <begin position="240"/>
        <end position="262"/>
    </location>
</feature>
<evidence type="ECO:0000256" key="3">
    <source>
        <dbReference type="SAM" id="MobiDB-lite"/>
    </source>
</evidence>
<dbReference type="Proteomes" id="UP000070544">
    <property type="component" value="Unassembled WGS sequence"/>
</dbReference>
<sequence length="330" mass="35663">MIIKKDTTSQRSSSSSRRTLQGAPSMPSKAMSDNSMRSENLDSYCPPSSSIQPSMVRASSTAPSLHSTLAEGRSWPLSTKKIGSGSKVISRDSFRSIDQASHATAFEDPEAQVEDVPVLHPFFDYLARPLNQLHEPCVEYRGLPLQALVDYNASQDDEIQIDEGSMVIVHFVFRDGWASGANLSTGATGAFPVDCLDLGPLNYLMAGSAPGNRFESNMASRQLPRTASRSIRTGIASRRVLSKASSPLPSASSGRTMMNGDSDVRGHNIGSRFRKDEESLALPPSGYSGLSRYRSTATPLIPSEIVALDSNAAWKVSTDSSMLSGRYENF</sequence>
<evidence type="ECO:0000256" key="1">
    <source>
        <dbReference type="ARBA" id="ARBA00022443"/>
    </source>
</evidence>
<evidence type="ECO:0000256" key="2">
    <source>
        <dbReference type="PROSITE-ProRule" id="PRU00192"/>
    </source>
</evidence>
<dbReference type="OrthoDB" id="2132045at2759"/>
<protein>
    <recommendedName>
        <fullName evidence="4">SH3 domain-containing protein</fullName>
    </recommendedName>
</protein>
<organism evidence="5 6">
    <name type="scientific">Gonapodya prolifera (strain JEL478)</name>
    <name type="common">Monoblepharis prolifera</name>
    <dbReference type="NCBI Taxonomy" id="1344416"/>
    <lineage>
        <taxon>Eukaryota</taxon>
        <taxon>Fungi</taxon>
        <taxon>Fungi incertae sedis</taxon>
        <taxon>Chytridiomycota</taxon>
        <taxon>Chytridiomycota incertae sedis</taxon>
        <taxon>Monoblepharidomycetes</taxon>
        <taxon>Monoblepharidales</taxon>
        <taxon>Gonapodyaceae</taxon>
        <taxon>Gonapodya</taxon>
    </lineage>
</organism>
<evidence type="ECO:0000259" key="4">
    <source>
        <dbReference type="PROSITE" id="PS50002"/>
    </source>
</evidence>
<feature type="region of interest" description="Disordered" evidence="3">
    <location>
        <begin position="1"/>
        <end position="68"/>
    </location>
</feature>
<dbReference type="AlphaFoldDB" id="A0A139A4V9"/>
<dbReference type="InterPro" id="IPR001452">
    <property type="entry name" value="SH3_domain"/>
</dbReference>
<dbReference type="SUPFAM" id="SSF50044">
    <property type="entry name" value="SH3-domain"/>
    <property type="match status" value="1"/>
</dbReference>
<dbReference type="InterPro" id="IPR036028">
    <property type="entry name" value="SH3-like_dom_sf"/>
</dbReference>
<feature type="compositionally biased region" description="Polar residues" evidence="3">
    <location>
        <begin position="46"/>
        <end position="67"/>
    </location>
</feature>
<evidence type="ECO:0000313" key="5">
    <source>
        <dbReference type="EMBL" id="KXS11535.1"/>
    </source>
</evidence>
<dbReference type="PROSITE" id="PS50002">
    <property type="entry name" value="SH3"/>
    <property type="match status" value="1"/>
</dbReference>
<keyword evidence="1 2" id="KW-0728">SH3 domain</keyword>
<feature type="compositionally biased region" description="Low complexity" evidence="3">
    <location>
        <begin position="9"/>
        <end position="19"/>
    </location>
</feature>
<accession>A0A139A4V9</accession>